<name>A0A8S4NZU2_OWEFU</name>
<evidence type="ECO:0000256" key="1">
    <source>
        <dbReference type="ARBA" id="ARBA00004323"/>
    </source>
</evidence>
<evidence type="ECO:0000313" key="16">
    <source>
        <dbReference type="Proteomes" id="UP000749559"/>
    </source>
</evidence>
<keyword evidence="9 12" id="KW-0333">Golgi apparatus</keyword>
<dbReference type="InterPro" id="IPR038577">
    <property type="entry name" value="GT10-like_C_sf"/>
</dbReference>
<evidence type="ECO:0000256" key="12">
    <source>
        <dbReference type="RuleBase" id="RU003832"/>
    </source>
</evidence>
<comment type="similarity">
    <text evidence="3 12">Belongs to the glycosyltransferase 10 family.</text>
</comment>
<evidence type="ECO:0000256" key="9">
    <source>
        <dbReference type="ARBA" id="ARBA00023034"/>
    </source>
</evidence>
<keyword evidence="16" id="KW-1185">Reference proteome</keyword>
<keyword evidence="10" id="KW-0472">Membrane</keyword>
<dbReference type="InterPro" id="IPR055270">
    <property type="entry name" value="Glyco_tran_10_C"/>
</dbReference>
<evidence type="ECO:0000256" key="5">
    <source>
        <dbReference type="ARBA" id="ARBA00022679"/>
    </source>
</evidence>
<dbReference type="EMBL" id="CAIIXF020000006">
    <property type="protein sequence ID" value="CAH1786122.1"/>
    <property type="molecule type" value="Genomic_DNA"/>
</dbReference>
<dbReference type="InterPro" id="IPR001503">
    <property type="entry name" value="Glyco_trans_10"/>
</dbReference>
<feature type="domain" description="Fucosyltransferase C-terminal" evidence="13">
    <location>
        <begin position="318"/>
        <end position="493"/>
    </location>
</feature>
<dbReference type="GO" id="GO:0008417">
    <property type="term" value="F:fucosyltransferase activity"/>
    <property type="evidence" value="ECO:0007669"/>
    <property type="project" value="InterPro"/>
</dbReference>
<keyword evidence="8" id="KW-1133">Transmembrane helix</keyword>
<keyword evidence="5 12" id="KW-0808">Transferase</keyword>
<keyword evidence="11" id="KW-0325">Glycoprotein</keyword>
<dbReference type="AlphaFoldDB" id="A0A8S4NZU2"/>
<dbReference type="Gene3D" id="3.40.50.11660">
    <property type="entry name" value="Glycosyl transferase family 10, C-terminal domain"/>
    <property type="match status" value="1"/>
</dbReference>
<evidence type="ECO:0000256" key="8">
    <source>
        <dbReference type="ARBA" id="ARBA00022989"/>
    </source>
</evidence>
<dbReference type="FunFam" id="3.40.50.11660:FF:000004">
    <property type="entry name" value="Glycoprotein 3-alpha-L-fucosyltransferase A"/>
    <property type="match status" value="1"/>
</dbReference>
<evidence type="ECO:0000256" key="10">
    <source>
        <dbReference type="ARBA" id="ARBA00023136"/>
    </source>
</evidence>
<comment type="caution">
    <text evidence="15">The sequence shown here is derived from an EMBL/GenBank/DDBJ whole genome shotgun (WGS) entry which is preliminary data.</text>
</comment>
<evidence type="ECO:0000313" key="15">
    <source>
        <dbReference type="EMBL" id="CAH1786122.1"/>
    </source>
</evidence>
<dbReference type="Pfam" id="PF17039">
    <property type="entry name" value="Glyco_tran_10_N"/>
    <property type="match status" value="1"/>
</dbReference>
<organism evidence="15 16">
    <name type="scientific">Owenia fusiformis</name>
    <name type="common">Polychaete worm</name>
    <dbReference type="NCBI Taxonomy" id="6347"/>
    <lineage>
        <taxon>Eukaryota</taxon>
        <taxon>Metazoa</taxon>
        <taxon>Spiralia</taxon>
        <taxon>Lophotrochozoa</taxon>
        <taxon>Annelida</taxon>
        <taxon>Polychaeta</taxon>
        <taxon>Sedentaria</taxon>
        <taxon>Canalipalpata</taxon>
        <taxon>Sabellida</taxon>
        <taxon>Oweniida</taxon>
        <taxon>Oweniidae</taxon>
        <taxon>Owenia</taxon>
    </lineage>
</organism>
<protein>
    <recommendedName>
        <fullName evidence="12">Fucosyltransferase</fullName>
        <ecNumber evidence="12">2.4.1.-</ecNumber>
    </recommendedName>
</protein>
<dbReference type="EC" id="2.4.1.-" evidence="12"/>
<sequence>MIHTVIVRLWSRHHTKCIKLFVGLFICANLHCIMQMTQESRTRETSVESDYADLKDSDYKVPGIYTHAMAIGVNERDEIKRKYQNRSNVNWTPEYYYEDVPTTVGYIEPEMKTDVLKPFKSKLEVMTELKSRGDDYVATSGVKMPSDSEGFRIWPEQSDPRDDRIVKQLRFADHLNKTRDPYKQRLIRILMYHGWDKVNERQFKNGQQFFKDCPFSRCELTDDNRTSSFADAIIFRPHPGKDGHSRVEPFPSFYKQNNQVWVYHELESALNTAWLDPYKDRFNYTMTYRHDSDIPIVYGKFKQYDSLPQSRIEKNYAEGKTKKIAWFISHCYDNNGRMNYAKKLQEYIDVDIYGNCGDKECPRNKMQQCYEMLKKDYKFYLAFENTNCRDYITEKLFSNALMNDVVPVVMGAHPDDYRRVAPENSFIHVEDFPNPAELAEHINYLDQNDDEYNKLFQWKGTGEFINTQSWCRLCAMMHDKTRTRKWYNNLERWFVTEPRLCLDGRWDGKNEEEFSSIQFVNGMPIKL</sequence>
<evidence type="ECO:0000259" key="14">
    <source>
        <dbReference type="Pfam" id="PF17039"/>
    </source>
</evidence>
<dbReference type="PANTHER" id="PTHR48438:SF1">
    <property type="entry name" value="ALPHA-(1,3)-FUCOSYLTRANSFERASE C-RELATED"/>
    <property type="match status" value="1"/>
</dbReference>
<keyword evidence="6 12" id="KW-0812">Transmembrane</keyword>
<evidence type="ECO:0000256" key="6">
    <source>
        <dbReference type="ARBA" id="ARBA00022692"/>
    </source>
</evidence>
<dbReference type="InterPro" id="IPR031481">
    <property type="entry name" value="Glyco_tran_10_N"/>
</dbReference>
<dbReference type="OrthoDB" id="427096at2759"/>
<evidence type="ECO:0000256" key="4">
    <source>
        <dbReference type="ARBA" id="ARBA00022676"/>
    </source>
</evidence>
<dbReference type="GO" id="GO:0032580">
    <property type="term" value="C:Golgi cisterna membrane"/>
    <property type="evidence" value="ECO:0007669"/>
    <property type="project" value="UniProtKB-SubCell"/>
</dbReference>
<dbReference type="PANTHER" id="PTHR48438">
    <property type="entry name" value="ALPHA-(1,3)-FUCOSYLTRANSFERASE C-RELATED"/>
    <property type="match status" value="1"/>
</dbReference>
<dbReference type="GO" id="GO:0000139">
    <property type="term" value="C:Golgi membrane"/>
    <property type="evidence" value="ECO:0007669"/>
    <property type="project" value="UniProtKB-SubCell"/>
</dbReference>
<keyword evidence="7" id="KW-0735">Signal-anchor</keyword>
<evidence type="ECO:0000259" key="13">
    <source>
        <dbReference type="Pfam" id="PF00852"/>
    </source>
</evidence>
<evidence type="ECO:0000256" key="2">
    <source>
        <dbReference type="ARBA" id="ARBA00004922"/>
    </source>
</evidence>
<dbReference type="SUPFAM" id="SSF53756">
    <property type="entry name" value="UDP-Glycosyltransferase/glycogen phosphorylase"/>
    <property type="match status" value="1"/>
</dbReference>
<keyword evidence="4 12" id="KW-0328">Glycosyltransferase</keyword>
<reference evidence="15" key="1">
    <citation type="submission" date="2022-03" db="EMBL/GenBank/DDBJ databases">
        <authorList>
            <person name="Martin C."/>
        </authorList>
    </citation>
    <scope>NUCLEOTIDE SEQUENCE</scope>
</reference>
<evidence type="ECO:0000256" key="11">
    <source>
        <dbReference type="ARBA" id="ARBA00023180"/>
    </source>
</evidence>
<gene>
    <name evidence="15" type="ORF">OFUS_LOCUS12078</name>
</gene>
<evidence type="ECO:0000256" key="7">
    <source>
        <dbReference type="ARBA" id="ARBA00022968"/>
    </source>
</evidence>
<accession>A0A8S4NZU2</accession>
<proteinExistence type="inferred from homology"/>
<comment type="subcellular location">
    <subcellularLocation>
        <location evidence="1">Golgi apparatus membrane</location>
        <topology evidence="1">Single-pass type II membrane protein</topology>
    </subcellularLocation>
    <subcellularLocation>
        <location evidence="12">Golgi apparatus</location>
        <location evidence="12">Golgi stack membrane</location>
        <topology evidence="12">Single-pass type II membrane protein</topology>
    </subcellularLocation>
</comment>
<comment type="pathway">
    <text evidence="2">Protein modification; protein glycosylation.</text>
</comment>
<dbReference type="Proteomes" id="UP000749559">
    <property type="component" value="Unassembled WGS sequence"/>
</dbReference>
<evidence type="ECO:0000256" key="3">
    <source>
        <dbReference type="ARBA" id="ARBA00008919"/>
    </source>
</evidence>
<dbReference type="Pfam" id="PF00852">
    <property type="entry name" value="Glyco_transf_10"/>
    <property type="match status" value="1"/>
</dbReference>
<feature type="domain" description="Fucosyltransferase N-terminal" evidence="14">
    <location>
        <begin position="189"/>
        <end position="299"/>
    </location>
</feature>